<dbReference type="AlphaFoldDB" id="A0A1G7D4S7"/>
<name>A0A1G7D4S7_9RHOB</name>
<dbReference type="Pfam" id="PF23840">
    <property type="entry name" value="Phage_tail_terminator"/>
    <property type="match status" value="1"/>
</dbReference>
<proteinExistence type="predicted"/>
<gene>
    <name evidence="1" type="ORF">SAMN04488105_1047</name>
</gene>
<reference evidence="2" key="1">
    <citation type="submission" date="2016-10" db="EMBL/GenBank/DDBJ databases">
        <authorList>
            <person name="Varghese N."/>
            <person name="Submissions S."/>
        </authorList>
    </citation>
    <scope>NUCLEOTIDE SEQUENCE [LARGE SCALE GENOMIC DNA]</scope>
    <source>
        <strain evidence="2">DSM 10146</strain>
    </source>
</reference>
<accession>A0A1G7D4S7</accession>
<dbReference type="OrthoDB" id="7742971at2"/>
<evidence type="ECO:0008006" key="3">
    <source>
        <dbReference type="Google" id="ProtNLM"/>
    </source>
</evidence>
<dbReference type="Proteomes" id="UP000198994">
    <property type="component" value="Unassembled WGS sequence"/>
</dbReference>
<dbReference type="STRING" id="282683.SAMN04488105_1047"/>
<sequence length="143" mass="15108">MLGLLIARLEALVPDLAHRIDGAAAFTRLMESKTLPSGGVRAYVLPTGIRGGQGDALAGAFTQPIVRTIAVVLLTRSVDAAGERALGRLEAFVDEIVSALAGWAPADEVGVFELRQASIIPTDHGLLGYQIEFSITDQLRITS</sequence>
<dbReference type="EMBL" id="FNAV01000004">
    <property type="protein sequence ID" value="SDE46539.1"/>
    <property type="molecule type" value="Genomic_DNA"/>
</dbReference>
<evidence type="ECO:0000313" key="1">
    <source>
        <dbReference type="EMBL" id="SDE46539.1"/>
    </source>
</evidence>
<dbReference type="RefSeq" id="WP_089956882.1">
    <property type="nucleotide sequence ID" value="NZ_FNAV01000004.1"/>
</dbReference>
<protein>
    <recommendedName>
        <fullName evidence="3">Mu-like prophage protein gp37</fullName>
    </recommendedName>
</protein>
<organism evidence="1 2">
    <name type="scientific">Salipiger thiooxidans</name>
    <dbReference type="NCBI Taxonomy" id="282683"/>
    <lineage>
        <taxon>Bacteria</taxon>
        <taxon>Pseudomonadati</taxon>
        <taxon>Pseudomonadota</taxon>
        <taxon>Alphaproteobacteria</taxon>
        <taxon>Rhodobacterales</taxon>
        <taxon>Roseobacteraceae</taxon>
        <taxon>Salipiger</taxon>
    </lineage>
</organism>
<evidence type="ECO:0000313" key="2">
    <source>
        <dbReference type="Proteomes" id="UP000198994"/>
    </source>
</evidence>
<dbReference type="InterPro" id="IPR056912">
    <property type="entry name" value="Phage_JBD30_tail_term-like"/>
</dbReference>
<keyword evidence="2" id="KW-1185">Reference proteome</keyword>